<proteinExistence type="predicted"/>
<evidence type="ECO:0000313" key="2">
    <source>
        <dbReference type="EMBL" id="KPC35078.1"/>
    </source>
</evidence>
<comment type="caution">
    <text evidence="2">The sequence shown here is derived from an EMBL/GenBank/DDBJ whole genome shotgun (WGS) entry which is preliminary data.</text>
</comment>
<protein>
    <recommendedName>
        <fullName evidence="4">Lipoprotein</fullName>
    </recommendedName>
</protein>
<dbReference type="PATRIC" id="fig|81035.3.peg.1679"/>
<keyword evidence="1" id="KW-0732">Signal</keyword>
<evidence type="ECO:0008006" key="4">
    <source>
        <dbReference type="Google" id="ProtNLM"/>
    </source>
</evidence>
<dbReference type="AlphaFoldDB" id="A0A0N1JPW8"/>
<dbReference type="EMBL" id="LGLN01000019">
    <property type="protein sequence ID" value="KPC35078.1"/>
    <property type="molecule type" value="Genomic_DNA"/>
</dbReference>
<gene>
    <name evidence="2" type="ORF">ABJ99_1559</name>
</gene>
<evidence type="ECO:0000256" key="1">
    <source>
        <dbReference type="SAM" id="SignalP"/>
    </source>
</evidence>
<sequence length="117" mass="12916">MLKKMSAVIFLVLFTFALSGCGDDKGQGFIGRWTGENIKRMGKPSFVMDISKDGEVFHINLETTDDILGHGKREKSMQLFEAKADADSVLSIAGGLATMRLEGNVIYFDNTTYTRAK</sequence>
<accession>A0A0N1JPW8</accession>
<reference evidence="2 3" key="1">
    <citation type="submission" date="2015-07" db="EMBL/GenBank/DDBJ databases">
        <authorList>
            <person name="Noorani M."/>
        </authorList>
    </citation>
    <scope>NUCLEOTIDE SEQUENCE [LARGE SCALE GENOMIC DNA]</scope>
    <source>
        <strain evidence="2 3">0788_9</strain>
    </source>
</reference>
<feature type="signal peptide" evidence="1">
    <location>
        <begin position="1"/>
        <end position="19"/>
    </location>
</feature>
<reference evidence="2 3" key="2">
    <citation type="submission" date="2015-10" db="EMBL/GenBank/DDBJ databases">
        <title>Comparative genomics and high-throughput reverse genetic screens identify a new phytobacterial MAMP and an Arabidopsis receptor required for immune elicitation.</title>
        <authorList>
            <person name="Mott G.A."/>
            <person name="Thakur S."/>
            <person name="Wang P.W."/>
            <person name="Desveaux D."/>
            <person name="Guttman D.S."/>
        </authorList>
    </citation>
    <scope>NUCLEOTIDE SEQUENCE [LARGE SCALE GENOMIC DNA]</scope>
    <source>
        <strain evidence="2 3">0788_9</strain>
    </source>
</reference>
<dbReference type="PROSITE" id="PS51257">
    <property type="entry name" value="PROKAR_LIPOPROTEIN"/>
    <property type="match status" value="1"/>
</dbReference>
<evidence type="ECO:0000313" key="3">
    <source>
        <dbReference type="Proteomes" id="UP000037891"/>
    </source>
</evidence>
<name>A0A0N1JPW8_PSESX</name>
<feature type="chain" id="PRO_5005875030" description="Lipoprotein" evidence="1">
    <location>
        <begin position="20"/>
        <end position="117"/>
    </location>
</feature>
<dbReference type="Proteomes" id="UP000037891">
    <property type="component" value="Unassembled WGS sequence"/>
</dbReference>
<dbReference type="RefSeq" id="WP_054084732.1">
    <property type="nucleotide sequence ID" value="NZ_LGLN01000019.1"/>
</dbReference>
<organism evidence="2 3">
    <name type="scientific">Pseudomonas syringae pv. cilantro</name>
    <dbReference type="NCBI Taxonomy" id="81035"/>
    <lineage>
        <taxon>Bacteria</taxon>
        <taxon>Pseudomonadati</taxon>
        <taxon>Pseudomonadota</taxon>
        <taxon>Gammaproteobacteria</taxon>
        <taxon>Pseudomonadales</taxon>
        <taxon>Pseudomonadaceae</taxon>
        <taxon>Pseudomonas</taxon>
        <taxon>Pseudomonas syringae</taxon>
    </lineage>
</organism>